<gene>
    <name evidence="6" type="ORF">CPM_0405</name>
    <name evidence="5" type="ORF">CSP5_0433</name>
</gene>
<dbReference type="AlphaFoldDB" id="A0A1N5T1Z0"/>
<evidence type="ECO:0000256" key="2">
    <source>
        <dbReference type="ARBA" id="ARBA00022723"/>
    </source>
</evidence>
<comment type="cofactor">
    <cofactor evidence="1">
        <name>Zn(2+)</name>
        <dbReference type="ChEBI" id="CHEBI:29105"/>
    </cofactor>
</comment>
<sequence length="158" mass="18460">MMSIYINGWETNMKFSAAHFIPYHDKCKRLHGHDYAIDIRIEGELLNGMVADFVTVKREMRKFLEEIDHKLILPVHGKDMEQKKENGQFIIKYEGKTMSIPEEFVYLCDVDYSSSEELSRFFAREIVSKVKFEKNVKLIEVSVYEGPGQKASWSEKIG</sequence>
<dbReference type="PANTHER" id="PTHR12589:SF7">
    <property type="entry name" value="6-PYRUVOYL TETRAHYDROBIOPTERIN SYNTHASE"/>
    <property type="match status" value="1"/>
</dbReference>
<dbReference type="EMBL" id="LT671858">
    <property type="protein sequence ID" value="SIM42271.1"/>
    <property type="molecule type" value="Genomic_DNA"/>
</dbReference>
<evidence type="ECO:0000256" key="1">
    <source>
        <dbReference type="ARBA" id="ARBA00001947"/>
    </source>
</evidence>
<organism evidence="5 8">
    <name type="scientific">Cuniculiplasma divulgatum</name>
    <dbReference type="NCBI Taxonomy" id="1673428"/>
    <lineage>
        <taxon>Archaea</taxon>
        <taxon>Methanobacteriati</taxon>
        <taxon>Thermoplasmatota</taxon>
        <taxon>Thermoplasmata</taxon>
        <taxon>Thermoplasmatales</taxon>
        <taxon>Cuniculiplasmataceae</taxon>
        <taxon>Cuniculiplasma</taxon>
    </lineage>
</organism>
<keyword evidence="3" id="KW-0862">Zinc</keyword>
<proteinExistence type="predicted"/>
<keyword evidence="2" id="KW-0479">Metal-binding</keyword>
<reference evidence="6" key="3">
    <citation type="submission" date="2016-06" db="EMBL/GenBank/DDBJ databases">
        <authorList>
            <person name="Olsen C.W."/>
            <person name="Carey S."/>
            <person name="Hinshaw L."/>
            <person name="Karasin A.I."/>
        </authorList>
    </citation>
    <scope>NUCLEOTIDE SEQUENCE [LARGE SCALE GENOMIC DNA]</scope>
    <source>
        <strain evidence="6">PM4</strain>
    </source>
</reference>
<reference evidence="5 8" key="1">
    <citation type="submission" date="2016-04" db="EMBL/GenBank/DDBJ databases">
        <authorList>
            <person name="Evans L.H."/>
            <person name="Alamgir A."/>
            <person name="Owens N."/>
            <person name="Weber N.D."/>
            <person name="Virtaneva K."/>
            <person name="Barbian K."/>
            <person name="Babar A."/>
            <person name="Rosenke K."/>
        </authorList>
    </citation>
    <scope>NUCLEOTIDE SEQUENCE [LARGE SCALE GENOMIC DNA]</scope>
    <source>
        <strain evidence="5">S5</strain>
        <strain evidence="8">S5(T) (JCM 30642 \VKM B-2941)</strain>
    </source>
</reference>
<dbReference type="RefSeq" id="WP_021789100.1">
    <property type="nucleotide sequence ID" value="NZ_LT671858.1"/>
</dbReference>
<dbReference type="EMBL" id="LT719092">
    <property type="protein sequence ID" value="SJK84290.1"/>
    <property type="molecule type" value="Genomic_DNA"/>
</dbReference>
<dbReference type="GO" id="GO:0016829">
    <property type="term" value="F:lyase activity"/>
    <property type="evidence" value="ECO:0007669"/>
    <property type="project" value="UniProtKB-KW"/>
</dbReference>
<keyword evidence="4" id="KW-0456">Lyase</keyword>
<dbReference type="SUPFAM" id="SSF55620">
    <property type="entry name" value="Tetrahydrobiopterin biosynthesis enzymes-like"/>
    <property type="match status" value="1"/>
</dbReference>
<dbReference type="GeneID" id="41587735"/>
<protein>
    <submittedName>
        <fullName evidence="5">6-pyruvoyl-tetrahydropterin synthase</fullName>
    </submittedName>
</protein>
<dbReference type="InterPro" id="IPR038418">
    <property type="entry name" value="6-PTP_synth/QueD_sf"/>
</dbReference>
<dbReference type="KEGG" id="cdiv:CPM_0405"/>
<evidence type="ECO:0000313" key="5">
    <source>
        <dbReference type="EMBL" id="SIM42271.1"/>
    </source>
</evidence>
<dbReference type="Gene3D" id="3.30.479.10">
    <property type="entry name" value="6-pyruvoyl tetrahydropterin synthase/QueD"/>
    <property type="match status" value="1"/>
</dbReference>
<evidence type="ECO:0000313" key="6">
    <source>
        <dbReference type="EMBL" id="SJK84290.1"/>
    </source>
</evidence>
<dbReference type="GO" id="GO:0046872">
    <property type="term" value="F:metal ion binding"/>
    <property type="evidence" value="ECO:0007669"/>
    <property type="project" value="UniProtKB-KW"/>
</dbReference>
<dbReference type="PANTHER" id="PTHR12589">
    <property type="entry name" value="PYRUVOYL TETRAHYDROBIOPTERIN SYNTHASE"/>
    <property type="match status" value="1"/>
</dbReference>
<evidence type="ECO:0000256" key="4">
    <source>
        <dbReference type="ARBA" id="ARBA00023239"/>
    </source>
</evidence>
<dbReference type="Pfam" id="PF01242">
    <property type="entry name" value="PTPS"/>
    <property type="match status" value="1"/>
</dbReference>
<dbReference type="Proteomes" id="UP000187822">
    <property type="component" value="Chromosome I"/>
</dbReference>
<name>A0A1N5T1Z0_9ARCH</name>
<dbReference type="STRING" id="1673428.CPM_0405"/>
<accession>A0A1N5T1Z0</accession>
<evidence type="ECO:0000313" key="8">
    <source>
        <dbReference type="Proteomes" id="UP000195607"/>
    </source>
</evidence>
<dbReference type="InterPro" id="IPR007115">
    <property type="entry name" value="6-PTP_synth/QueD"/>
</dbReference>
<evidence type="ECO:0000256" key="3">
    <source>
        <dbReference type="ARBA" id="ARBA00022833"/>
    </source>
</evidence>
<evidence type="ECO:0000313" key="7">
    <source>
        <dbReference type="Proteomes" id="UP000187822"/>
    </source>
</evidence>
<reference evidence="7" key="2">
    <citation type="submission" date="2016-06" db="EMBL/GenBank/DDBJ databases">
        <authorList>
            <person name="Toshchakov V.S."/>
        </authorList>
    </citation>
    <scope>NUCLEOTIDE SEQUENCE [LARGE SCALE GENOMIC DNA]</scope>
    <source>
        <strain>PM4 (JCM 30641</strain>
        <strain evidence="7">\VKM B-2940)</strain>
    </source>
</reference>
<keyword evidence="7" id="KW-1185">Reference proteome</keyword>
<dbReference type="Proteomes" id="UP000195607">
    <property type="component" value="Chromosome I"/>
</dbReference>